<dbReference type="SUPFAM" id="SSF52833">
    <property type="entry name" value="Thioredoxin-like"/>
    <property type="match status" value="1"/>
</dbReference>
<feature type="non-terminal residue" evidence="3">
    <location>
        <position position="1"/>
    </location>
</feature>
<dbReference type="Proteomes" id="UP000663844">
    <property type="component" value="Unassembled WGS sequence"/>
</dbReference>
<evidence type="ECO:0000259" key="2">
    <source>
        <dbReference type="PROSITE" id="PS50404"/>
    </source>
</evidence>
<dbReference type="GO" id="GO:0005737">
    <property type="term" value="C:cytoplasm"/>
    <property type="evidence" value="ECO:0007669"/>
    <property type="project" value="TreeGrafter"/>
</dbReference>
<dbReference type="InterPro" id="IPR050983">
    <property type="entry name" value="GST_Omega/HSP26"/>
</dbReference>
<dbReference type="PANTHER" id="PTHR43968">
    <property type="match status" value="1"/>
</dbReference>
<feature type="non-terminal residue" evidence="3">
    <location>
        <position position="93"/>
    </location>
</feature>
<protein>
    <recommendedName>
        <fullName evidence="2">GST N-terminal domain-containing protein</fullName>
    </recommendedName>
</protein>
<dbReference type="EMBL" id="CAJOAZ010003076">
    <property type="protein sequence ID" value="CAF3982903.1"/>
    <property type="molecule type" value="Genomic_DNA"/>
</dbReference>
<dbReference type="FunFam" id="3.40.30.10:FF:000123">
    <property type="entry name" value="Glutathione transferase o1"/>
    <property type="match status" value="1"/>
</dbReference>
<feature type="domain" description="GST N-terminal" evidence="2">
    <location>
        <begin position="20"/>
        <end position="93"/>
    </location>
</feature>
<dbReference type="InterPro" id="IPR036249">
    <property type="entry name" value="Thioredoxin-like_sf"/>
</dbReference>
<sequence length="93" mass="10710">MPSYPKHLKTGSECPPLKENQLRLYSMHFCPYAQRAKLVLAAKNIPYEEINVDLVDKPEWYLKKNAPGQVPGLEWIDHDSKESKFIPESLIVS</sequence>
<name>A0A819MNJ4_9BILA</name>
<dbReference type="GO" id="GO:0004364">
    <property type="term" value="F:glutathione transferase activity"/>
    <property type="evidence" value="ECO:0007669"/>
    <property type="project" value="TreeGrafter"/>
</dbReference>
<dbReference type="AlphaFoldDB" id="A0A819MNJ4"/>
<evidence type="ECO:0000313" key="4">
    <source>
        <dbReference type="Proteomes" id="UP000663844"/>
    </source>
</evidence>
<dbReference type="PANTHER" id="PTHR43968:SF6">
    <property type="entry name" value="GLUTATHIONE S-TRANSFERASE OMEGA"/>
    <property type="match status" value="1"/>
</dbReference>
<gene>
    <name evidence="3" type="ORF">OXD698_LOCUS28491</name>
</gene>
<reference evidence="3" key="1">
    <citation type="submission" date="2021-02" db="EMBL/GenBank/DDBJ databases">
        <authorList>
            <person name="Nowell W R."/>
        </authorList>
    </citation>
    <scope>NUCLEOTIDE SEQUENCE</scope>
</reference>
<dbReference type="PROSITE" id="PS50404">
    <property type="entry name" value="GST_NTER"/>
    <property type="match status" value="1"/>
</dbReference>
<organism evidence="3 4">
    <name type="scientific">Adineta steineri</name>
    <dbReference type="NCBI Taxonomy" id="433720"/>
    <lineage>
        <taxon>Eukaryota</taxon>
        <taxon>Metazoa</taxon>
        <taxon>Spiralia</taxon>
        <taxon>Gnathifera</taxon>
        <taxon>Rotifera</taxon>
        <taxon>Eurotatoria</taxon>
        <taxon>Bdelloidea</taxon>
        <taxon>Adinetida</taxon>
        <taxon>Adinetidae</taxon>
        <taxon>Adineta</taxon>
    </lineage>
</organism>
<accession>A0A819MNJ4</accession>
<comment type="similarity">
    <text evidence="1">Belongs to the GST superfamily. Omega family.</text>
</comment>
<comment type="caution">
    <text evidence="3">The sequence shown here is derived from an EMBL/GenBank/DDBJ whole genome shotgun (WGS) entry which is preliminary data.</text>
</comment>
<dbReference type="InterPro" id="IPR004045">
    <property type="entry name" value="Glutathione_S-Trfase_N"/>
</dbReference>
<dbReference type="Gene3D" id="3.40.30.10">
    <property type="entry name" value="Glutaredoxin"/>
    <property type="match status" value="1"/>
</dbReference>
<evidence type="ECO:0000313" key="3">
    <source>
        <dbReference type="EMBL" id="CAF3982903.1"/>
    </source>
</evidence>
<dbReference type="Pfam" id="PF13417">
    <property type="entry name" value="GST_N_3"/>
    <property type="match status" value="1"/>
</dbReference>
<dbReference type="GO" id="GO:0045174">
    <property type="term" value="F:glutathione dehydrogenase (ascorbate) activity"/>
    <property type="evidence" value="ECO:0007669"/>
    <property type="project" value="TreeGrafter"/>
</dbReference>
<dbReference type="GO" id="GO:0006749">
    <property type="term" value="P:glutathione metabolic process"/>
    <property type="evidence" value="ECO:0007669"/>
    <property type="project" value="TreeGrafter"/>
</dbReference>
<evidence type="ECO:0000256" key="1">
    <source>
        <dbReference type="ARBA" id="ARBA00011067"/>
    </source>
</evidence>
<proteinExistence type="inferred from homology"/>